<keyword evidence="3" id="KW-1185">Reference proteome</keyword>
<dbReference type="InterPro" id="IPR007788">
    <property type="entry name" value="QCT"/>
</dbReference>
<gene>
    <name evidence="2" type="ORF">I5L03_10765</name>
</gene>
<name>A0ABS0N5K7_9SPHN</name>
<accession>A0ABS0N5K7</accession>
<dbReference type="EMBL" id="JAEANY010000003">
    <property type="protein sequence ID" value="MBH5323065.1"/>
    <property type="molecule type" value="Genomic_DNA"/>
</dbReference>
<sequence length="298" mass="32793">MKDWLKGTSAPVALFAAVAIGGCTPLAAQTDPVSTSPAGEQEQAAPADPVEWGVEIVAEHPHDATAFTQGLLWHDGYLYESTGRLGTSQVRKLDLETGEVLAASDIPADQFGEGLAIWNDQLISLTWTHGIVHRWNIEDLSLIESVDGFPYEFWGLTTLGDQLVFSDGSSTLRFVNPETFAVEREMDVEFFGEPLVDINELEVMGGLIWANVWFTRYIVGIDPETGRVVQWANLRTITDRIAMSEEGAVLNGIAYDAENDRLFVTGKLWPSLFEIRLVPLMEIGEDIAQQQDGEVALP</sequence>
<dbReference type="PANTHER" id="PTHR31270">
    <property type="entry name" value="GLUTAMINYL-PEPTIDE CYCLOTRANSFERASE"/>
    <property type="match status" value="1"/>
</dbReference>
<dbReference type="SUPFAM" id="SSF50969">
    <property type="entry name" value="YVTN repeat-like/Quinoprotein amine dehydrogenase"/>
    <property type="match status" value="1"/>
</dbReference>
<evidence type="ECO:0000313" key="2">
    <source>
        <dbReference type="EMBL" id="MBH5323065.1"/>
    </source>
</evidence>
<dbReference type="Pfam" id="PF05096">
    <property type="entry name" value="Glu_cyclase_2"/>
    <property type="match status" value="1"/>
</dbReference>
<proteinExistence type="predicted"/>
<dbReference type="Proteomes" id="UP000602442">
    <property type="component" value="Unassembled WGS sequence"/>
</dbReference>
<reference evidence="2 3" key="1">
    <citation type="submission" date="2020-11" db="EMBL/GenBank/DDBJ databases">
        <title>Erythrobacter sediminis sp. nov., a marine bacterium from a tidal flat of Garorim Bay.</title>
        <authorList>
            <person name="Kim D."/>
            <person name="Yoo Y."/>
            <person name="Kim J.-J."/>
        </authorList>
    </citation>
    <scope>NUCLEOTIDE SEQUENCE [LARGE SCALE GENOMIC DNA]</scope>
    <source>
        <strain evidence="2 3">JGD-13</strain>
    </source>
</reference>
<keyword evidence="1" id="KW-0732">Signal</keyword>
<organism evidence="2 3">
    <name type="scientific">Aurantiacibacter sediminis</name>
    <dbReference type="NCBI Taxonomy" id="2793064"/>
    <lineage>
        <taxon>Bacteria</taxon>
        <taxon>Pseudomonadati</taxon>
        <taxon>Pseudomonadota</taxon>
        <taxon>Alphaproteobacteria</taxon>
        <taxon>Sphingomonadales</taxon>
        <taxon>Erythrobacteraceae</taxon>
        <taxon>Aurantiacibacter</taxon>
    </lineage>
</organism>
<evidence type="ECO:0000256" key="1">
    <source>
        <dbReference type="SAM" id="SignalP"/>
    </source>
</evidence>
<feature type="signal peptide" evidence="1">
    <location>
        <begin position="1"/>
        <end position="28"/>
    </location>
</feature>
<evidence type="ECO:0000313" key="3">
    <source>
        <dbReference type="Proteomes" id="UP000602442"/>
    </source>
</evidence>
<dbReference type="RefSeq" id="WP_339379677.1">
    <property type="nucleotide sequence ID" value="NZ_CAWPTA010000008.1"/>
</dbReference>
<dbReference type="PANTHER" id="PTHR31270:SF1">
    <property type="entry name" value="GLUTAMINYL-PEPTIDE CYCLOTRANSFERASE"/>
    <property type="match status" value="1"/>
</dbReference>
<dbReference type="InterPro" id="IPR011044">
    <property type="entry name" value="Quino_amine_DH_bsu"/>
</dbReference>
<protein>
    <submittedName>
        <fullName evidence="2">Glutaminyl-peptide cyclotransferase</fullName>
    </submittedName>
</protein>
<feature type="chain" id="PRO_5045638029" evidence="1">
    <location>
        <begin position="29"/>
        <end position="298"/>
    </location>
</feature>
<dbReference type="InterPro" id="IPR015943">
    <property type="entry name" value="WD40/YVTN_repeat-like_dom_sf"/>
</dbReference>
<comment type="caution">
    <text evidence="2">The sequence shown here is derived from an EMBL/GenBank/DDBJ whole genome shotgun (WGS) entry which is preliminary data.</text>
</comment>
<dbReference type="Gene3D" id="2.130.10.10">
    <property type="entry name" value="YVTN repeat-like/Quinoprotein amine dehydrogenase"/>
    <property type="match status" value="1"/>
</dbReference>
<dbReference type="PROSITE" id="PS51257">
    <property type="entry name" value="PROKAR_LIPOPROTEIN"/>
    <property type="match status" value="1"/>
</dbReference>